<reference evidence="3" key="1">
    <citation type="journal article" date="2019" name="Int. J. Syst. Evol. Microbiol.">
        <title>The Global Catalogue of Microorganisms (GCM) 10K type strain sequencing project: providing services to taxonomists for standard genome sequencing and annotation.</title>
        <authorList>
            <consortium name="The Broad Institute Genomics Platform"/>
            <consortium name="The Broad Institute Genome Sequencing Center for Infectious Disease"/>
            <person name="Wu L."/>
            <person name="Ma J."/>
        </authorList>
    </citation>
    <scope>NUCLEOTIDE SEQUENCE [LARGE SCALE GENOMIC DNA]</scope>
    <source>
        <strain evidence="3">JCM 19129</strain>
    </source>
</reference>
<organism evidence="2 3">
    <name type="scientific">Nesterenkonia rhizosphaerae</name>
    <dbReference type="NCBI Taxonomy" id="1348272"/>
    <lineage>
        <taxon>Bacteria</taxon>
        <taxon>Bacillati</taxon>
        <taxon>Actinomycetota</taxon>
        <taxon>Actinomycetes</taxon>
        <taxon>Micrococcales</taxon>
        <taxon>Micrococcaceae</taxon>
        <taxon>Nesterenkonia</taxon>
    </lineage>
</organism>
<dbReference type="Proteomes" id="UP001500368">
    <property type="component" value="Unassembled WGS sequence"/>
</dbReference>
<keyword evidence="1" id="KW-0472">Membrane</keyword>
<gene>
    <name evidence="2" type="ORF">GCM10025790_10060</name>
</gene>
<evidence type="ECO:0000256" key="1">
    <source>
        <dbReference type="SAM" id="Phobius"/>
    </source>
</evidence>
<feature type="transmembrane region" description="Helical" evidence="1">
    <location>
        <begin position="32"/>
        <end position="53"/>
    </location>
</feature>
<name>A0ABP9FTH4_9MICC</name>
<sequence length="74" mass="8018">MGKELPEMTNYYLNLMNLISQRRESGQGTIEYVGIAVVIGLMVVVLLGAASGWGSELSGQVSDLITNITERGSW</sequence>
<accession>A0ABP9FTH4</accession>
<evidence type="ECO:0000313" key="3">
    <source>
        <dbReference type="Proteomes" id="UP001500368"/>
    </source>
</evidence>
<keyword evidence="3" id="KW-1185">Reference proteome</keyword>
<keyword evidence="1" id="KW-1133">Transmembrane helix</keyword>
<evidence type="ECO:0008006" key="4">
    <source>
        <dbReference type="Google" id="ProtNLM"/>
    </source>
</evidence>
<protein>
    <recommendedName>
        <fullName evidence="4">Flp family type IVb pilin</fullName>
    </recommendedName>
</protein>
<evidence type="ECO:0000313" key="2">
    <source>
        <dbReference type="EMBL" id="GAA4916695.1"/>
    </source>
</evidence>
<proteinExistence type="predicted"/>
<comment type="caution">
    <text evidence="2">The sequence shown here is derived from an EMBL/GenBank/DDBJ whole genome shotgun (WGS) entry which is preliminary data.</text>
</comment>
<dbReference type="EMBL" id="BAABLW010000005">
    <property type="protein sequence ID" value="GAA4916695.1"/>
    <property type="molecule type" value="Genomic_DNA"/>
</dbReference>
<keyword evidence="1" id="KW-0812">Transmembrane</keyword>